<sequence length="155" mass="17402">MKRVLVKSVFDAVEYVMQHYYPAGLKEMAELQDTYAVISIQDTHTDGFGFTFTENQFCKGVLTLYFDDIVREVEGAVLFTDEMAKKAISFIEECKRVDTLLVHCYAGQSRSCAVGAFAVKMLGGDNTAYFTAGSPNQYVYDVLETVWIQKILQGS</sequence>
<dbReference type="Gene3D" id="3.90.190.10">
    <property type="entry name" value="Protein tyrosine phosphatase superfamily"/>
    <property type="match status" value="1"/>
</dbReference>
<keyword evidence="2" id="KW-1185">Reference proteome</keyword>
<proteinExistence type="predicted"/>
<dbReference type="InterPro" id="IPR029021">
    <property type="entry name" value="Prot-tyrosine_phosphatase-like"/>
</dbReference>
<gene>
    <name evidence="1" type="ORF">H8K20_10845</name>
</gene>
<dbReference type="RefSeq" id="WP_186488414.1">
    <property type="nucleotide sequence ID" value="NZ_JACOGI010000002.1"/>
</dbReference>
<comment type="caution">
    <text evidence="1">The sequence shown here is derived from an EMBL/GenBank/DDBJ whole genome shotgun (WGS) entry which is preliminary data.</text>
</comment>
<name>A0A8J6IRD4_9FIRM</name>
<evidence type="ECO:0008006" key="3">
    <source>
        <dbReference type="Google" id="ProtNLM"/>
    </source>
</evidence>
<evidence type="ECO:0000313" key="1">
    <source>
        <dbReference type="EMBL" id="MBC3516893.1"/>
    </source>
</evidence>
<dbReference type="Proteomes" id="UP000597668">
    <property type="component" value="Unassembled WGS sequence"/>
</dbReference>
<protein>
    <recommendedName>
        <fullName evidence="3">Tyrosine specific protein phosphatases domain-containing protein</fullName>
    </recommendedName>
</protein>
<organism evidence="1 2">
    <name type="scientific">Neobittarella massiliensis</name>
    <name type="common">ex Bilen et al. 2018</name>
    <dbReference type="NCBI Taxonomy" id="2041842"/>
    <lineage>
        <taxon>Bacteria</taxon>
        <taxon>Bacillati</taxon>
        <taxon>Bacillota</taxon>
        <taxon>Clostridia</taxon>
        <taxon>Eubacteriales</taxon>
        <taxon>Oscillospiraceae</taxon>
        <taxon>Neobittarella (ex Bilen et al. 2018)</taxon>
    </lineage>
</organism>
<reference evidence="1" key="1">
    <citation type="submission" date="2020-08" db="EMBL/GenBank/DDBJ databases">
        <authorList>
            <person name="Liu C."/>
            <person name="Sun Q."/>
        </authorList>
    </citation>
    <scope>NUCLEOTIDE SEQUENCE</scope>
    <source>
        <strain evidence="1">NSJ-65</strain>
    </source>
</reference>
<accession>A0A8J6IRD4</accession>
<dbReference type="AlphaFoldDB" id="A0A8J6IRD4"/>
<dbReference type="EMBL" id="JACOGI010000002">
    <property type="protein sequence ID" value="MBC3516893.1"/>
    <property type="molecule type" value="Genomic_DNA"/>
</dbReference>
<dbReference type="SUPFAM" id="SSF52799">
    <property type="entry name" value="(Phosphotyrosine protein) phosphatases II"/>
    <property type="match status" value="1"/>
</dbReference>
<evidence type="ECO:0000313" key="2">
    <source>
        <dbReference type="Proteomes" id="UP000597668"/>
    </source>
</evidence>